<gene>
    <name evidence="2" type="ORF">CYMTET_50462</name>
</gene>
<protein>
    <submittedName>
        <fullName evidence="2">Uncharacterized protein</fullName>
    </submittedName>
</protein>
<name>A0AAE0EST0_9CHLO</name>
<dbReference type="Proteomes" id="UP001190700">
    <property type="component" value="Unassembled WGS sequence"/>
</dbReference>
<reference evidence="2 3" key="1">
    <citation type="journal article" date="2015" name="Genome Biol. Evol.">
        <title>Comparative Genomics of a Bacterivorous Green Alga Reveals Evolutionary Causalities and Consequences of Phago-Mixotrophic Mode of Nutrition.</title>
        <authorList>
            <person name="Burns J.A."/>
            <person name="Paasch A."/>
            <person name="Narechania A."/>
            <person name="Kim E."/>
        </authorList>
    </citation>
    <scope>NUCLEOTIDE SEQUENCE [LARGE SCALE GENOMIC DNA]</scope>
    <source>
        <strain evidence="2 3">PLY_AMNH</strain>
    </source>
</reference>
<evidence type="ECO:0000313" key="3">
    <source>
        <dbReference type="Proteomes" id="UP001190700"/>
    </source>
</evidence>
<proteinExistence type="predicted"/>
<keyword evidence="3" id="KW-1185">Reference proteome</keyword>
<dbReference type="AlphaFoldDB" id="A0AAE0EST0"/>
<feature type="non-terminal residue" evidence="2">
    <location>
        <position position="1"/>
    </location>
</feature>
<evidence type="ECO:0000256" key="1">
    <source>
        <dbReference type="SAM" id="MobiDB-lite"/>
    </source>
</evidence>
<evidence type="ECO:0000313" key="2">
    <source>
        <dbReference type="EMBL" id="KAK3239618.1"/>
    </source>
</evidence>
<accession>A0AAE0EST0</accession>
<dbReference type="EMBL" id="LGRX02033863">
    <property type="protein sequence ID" value="KAK3239618.1"/>
    <property type="molecule type" value="Genomic_DNA"/>
</dbReference>
<sequence length="276" mass="29121">EVSEVLQGSPFSSRSYTPSSSGSRKSACDSPRSISSTERMERLEDVVKVVTEKIEVIMGCHGGSGAGSGMNSGATTARLALEALERQARAEGEQLEAQEQQSLLKVEQKPGRIPADMHPESQWGLSKLLCLLRSIGKRAEQGAALLRVPCTSPPSAVGARSPPCPPVAPCSSPPCAAWLRASELHASVRFRRPRGSLGSVLEGSGIDTAHRAASPVGVMRLPVNNVPITFAYAALQPDSCVLRLPPPSFTKVMFRSVKRVLSASRGIAAGAGYVLP</sequence>
<feature type="compositionally biased region" description="Low complexity" evidence="1">
    <location>
        <begin position="8"/>
        <end position="25"/>
    </location>
</feature>
<organism evidence="2 3">
    <name type="scientific">Cymbomonas tetramitiformis</name>
    <dbReference type="NCBI Taxonomy" id="36881"/>
    <lineage>
        <taxon>Eukaryota</taxon>
        <taxon>Viridiplantae</taxon>
        <taxon>Chlorophyta</taxon>
        <taxon>Pyramimonadophyceae</taxon>
        <taxon>Pyramimonadales</taxon>
        <taxon>Pyramimonadaceae</taxon>
        <taxon>Cymbomonas</taxon>
    </lineage>
</organism>
<comment type="caution">
    <text evidence="2">The sequence shown here is derived from an EMBL/GenBank/DDBJ whole genome shotgun (WGS) entry which is preliminary data.</text>
</comment>
<feature type="region of interest" description="Disordered" evidence="1">
    <location>
        <begin position="1"/>
        <end position="41"/>
    </location>
</feature>